<feature type="compositionally biased region" description="Basic and acidic residues" evidence="2">
    <location>
        <begin position="314"/>
        <end position="337"/>
    </location>
</feature>
<proteinExistence type="predicted"/>
<protein>
    <recommendedName>
        <fullName evidence="3">DUF8035 domain-containing protein</fullName>
    </recommendedName>
</protein>
<feature type="compositionally biased region" description="Pro residues" evidence="2">
    <location>
        <begin position="268"/>
        <end position="282"/>
    </location>
</feature>
<dbReference type="PANTHER" id="PTHR48148">
    <property type="entry name" value="KERATINOCYTE PROLINE-RICH PROTEIN"/>
    <property type="match status" value="1"/>
</dbReference>
<accession>A0A7D8UMY9</accession>
<feature type="compositionally biased region" description="Pro residues" evidence="2">
    <location>
        <begin position="19"/>
        <end position="31"/>
    </location>
</feature>
<dbReference type="InterPro" id="IPR058348">
    <property type="entry name" value="DUF8035"/>
</dbReference>
<feature type="coiled-coil region" evidence="1">
    <location>
        <begin position="602"/>
        <end position="629"/>
    </location>
</feature>
<evidence type="ECO:0000313" key="4">
    <source>
        <dbReference type="EMBL" id="TVY52890.1"/>
    </source>
</evidence>
<dbReference type="EMBL" id="QGMG01000533">
    <property type="protein sequence ID" value="TVY52890.1"/>
    <property type="molecule type" value="Genomic_DNA"/>
</dbReference>
<keyword evidence="5" id="KW-1185">Reference proteome</keyword>
<evidence type="ECO:0000256" key="2">
    <source>
        <dbReference type="SAM" id="MobiDB-lite"/>
    </source>
</evidence>
<organism evidence="4 5">
    <name type="scientific">Lachnellula cervina</name>
    <dbReference type="NCBI Taxonomy" id="1316786"/>
    <lineage>
        <taxon>Eukaryota</taxon>
        <taxon>Fungi</taxon>
        <taxon>Dikarya</taxon>
        <taxon>Ascomycota</taxon>
        <taxon>Pezizomycotina</taxon>
        <taxon>Leotiomycetes</taxon>
        <taxon>Helotiales</taxon>
        <taxon>Lachnaceae</taxon>
        <taxon>Lachnellula</taxon>
    </lineage>
</organism>
<sequence>MSRRGGTVYEERDYYSREGPPPAPPPPPPAPVRTRERERDYEELDIYSRREREPERGSRPDFLREDYGRPDPGQLVVRERKEETFRRPRSPSPTRSVYRERVIQRSPSPPPVRIREQRTERVIQRSPSPPPPVRIREQRTERIIQKSPSPPPFERVRIIERERDRSPTPPPERLRARVVETRERIRERSPSPVRSVYRERVVERERTPSPPPVRIRERIVERERERTPSPPPVRIRERIVERERERSPSPPRIENIRIRNFERDRLPSPSPSPSPSPPPTIRAPPIHQEIITHHRHIDHGFELAHAPSPPPPPRRREKEKETDIDIHTSRNNTEIDIKQTSSRSRTPQPTSTSLARREKFYDDDSSIFEGERDTLKVRDTKFDISSRRSVSARPDTRERERVRVDIRDDESEGDYYRRRADERAYMGEAYNGATKDWAIVDVPPGTERVQLDGVGGGSEEITWQRYNGVRRSKFIPERDRFPARAPERLPERGVERERERIEIRDDRKREGSGMEIEISSSRRREGSGTYEREYERIEESSDRRIGMPRPPPKARDESLWTEITKDLVSREAIEEMGYDFEETEFFFYIIQYLKYEDVLELVKVTEKIRRERQERIREIERERERIERRDRERDEWERFDRRKEREVPPYDDERIIEREIIYEGGRRGPPPRRGGGW</sequence>
<feature type="compositionally biased region" description="Basic and acidic residues" evidence="2">
    <location>
        <begin position="254"/>
        <end position="266"/>
    </location>
</feature>
<feature type="compositionally biased region" description="Basic and acidic residues" evidence="2">
    <location>
        <begin position="77"/>
        <end position="86"/>
    </location>
</feature>
<feature type="compositionally biased region" description="Basic and acidic residues" evidence="2">
    <location>
        <begin position="520"/>
        <end position="545"/>
    </location>
</feature>
<feature type="region of interest" description="Disordered" evidence="2">
    <location>
        <begin position="301"/>
        <end position="358"/>
    </location>
</feature>
<feature type="region of interest" description="Disordered" evidence="2">
    <location>
        <begin position="1"/>
        <end position="216"/>
    </location>
</feature>
<reference evidence="4 5" key="1">
    <citation type="submission" date="2018-05" db="EMBL/GenBank/DDBJ databases">
        <title>Whole genome sequencing for identification of molecular markers to develop diagnostic detection tools for the regulated plant pathogen Lachnellula willkommii.</title>
        <authorList>
            <person name="Giroux E."/>
            <person name="Bilodeau G."/>
        </authorList>
    </citation>
    <scope>NUCLEOTIDE SEQUENCE [LARGE SCALE GENOMIC DNA]</scope>
    <source>
        <strain evidence="4 5">CBS 625.97</strain>
    </source>
</reference>
<feature type="domain" description="DUF8035" evidence="3">
    <location>
        <begin position="559"/>
        <end position="611"/>
    </location>
</feature>
<feature type="compositionally biased region" description="Basic and acidic residues" evidence="2">
    <location>
        <begin position="113"/>
        <end position="123"/>
    </location>
</feature>
<dbReference type="Proteomes" id="UP000481288">
    <property type="component" value="Unassembled WGS sequence"/>
</dbReference>
<dbReference type="Pfam" id="PF26118">
    <property type="entry name" value="DUF8035"/>
    <property type="match status" value="1"/>
</dbReference>
<feature type="compositionally biased region" description="Basic and acidic residues" evidence="2">
    <location>
        <begin position="134"/>
        <end position="144"/>
    </location>
</feature>
<keyword evidence="1" id="KW-0175">Coiled coil</keyword>
<feature type="region of interest" description="Disordered" evidence="2">
    <location>
        <begin position="242"/>
        <end position="284"/>
    </location>
</feature>
<dbReference type="PANTHER" id="PTHR48148:SF2">
    <property type="entry name" value="PA14 DOMAIN-CONTAINING PROTEIN"/>
    <property type="match status" value="1"/>
</dbReference>
<feature type="compositionally biased region" description="Basic and acidic residues" evidence="2">
    <location>
        <begin position="196"/>
        <end position="207"/>
    </location>
</feature>
<evidence type="ECO:0000313" key="5">
    <source>
        <dbReference type="Proteomes" id="UP000481288"/>
    </source>
</evidence>
<name>A0A7D8UMY9_9HELO</name>
<feature type="compositionally biased region" description="Low complexity" evidence="2">
    <location>
        <begin position="339"/>
        <end position="353"/>
    </location>
</feature>
<dbReference type="AlphaFoldDB" id="A0A7D8UMY9"/>
<feature type="compositionally biased region" description="Basic and acidic residues" evidence="2">
    <location>
        <begin position="154"/>
        <end position="189"/>
    </location>
</feature>
<gene>
    <name evidence="4" type="ORF">LCER1_G005240</name>
</gene>
<feature type="region of interest" description="Disordered" evidence="2">
    <location>
        <begin position="506"/>
        <end position="556"/>
    </location>
</feature>
<feature type="compositionally biased region" description="Basic and acidic residues" evidence="2">
    <location>
        <begin position="33"/>
        <end position="69"/>
    </location>
</feature>
<evidence type="ECO:0000259" key="3">
    <source>
        <dbReference type="Pfam" id="PF26118"/>
    </source>
</evidence>
<dbReference type="OrthoDB" id="5410752at2759"/>
<comment type="caution">
    <text evidence="4">The sequence shown here is derived from an EMBL/GenBank/DDBJ whole genome shotgun (WGS) entry which is preliminary data.</text>
</comment>
<evidence type="ECO:0000256" key="1">
    <source>
        <dbReference type="SAM" id="Coils"/>
    </source>
</evidence>